<reference evidence="3" key="1">
    <citation type="submission" date="2017-05" db="EMBL/GenBank/DDBJ databases">
        <authorList>
            <person name="Varghese N."/>
            <person name="Submissions S."/>
        </authorList>
    </citation>
    <scope>NUCLEOTIDE SEQUENCE</scope>
    <source>
        <strain evidence="3">DSM 18763</strain>
    </source>
</reference>
<dbReference type="Proteomes" id="UP001157947">
    <property type="component" value="Unassembled WGS sequence"/>
</dbReference>
<feature type="chain" id="PRO_5041257810" evidence="2">
    <location>
        <begin position="18"/>
        <end position="142"/>
    </location>
</feature>
<protein>
    <submittedName>
        <fullName evidence="3">Nickel transport protein</fullName>
    </submittedName>
</protein>
<feature type="transmembrane region" description="Helical" evidence="1">
    <location>
        <begin position="119"/>
        <end position="137"/>
    </location>
</feature>
<evidence type="ECO:0000256" key="2">
    <source>
        <dbReference type="SAM" id="SignalP"/>
    </source>
</evidence>
<dbReference type="AlphaFoldDB" id="A0AA46ADV5"/>
<comment type="caution">
    <text evidence="3">The sequence shown here is derived from an EMBL/GenBank/DDBJ whole genome shotgun (WGS) entry which is preliminary data.</text>
</comment>
<evidence type="ECO:0000313" key="3">
    <source>
        <dbReference type="EMBL" id="SMP09123.1"/>
    </source>
</evidence>
<dbReference type="EMBL" id="FXTX01000006">
    <property type="protein sequence ID" value="SMP09123.1"/>
    <property type="molecule type" value="Genomic_DNA"/>
</dbReference>
<keyword evidence="2" id="KW-0732">Signal</keyword>
<sequence length="142" mass="16478">MRLFLYLILFLFSFSYAHDLQHKVETGKNAVIIYFFFPDNNLFSYENFEIYAPDNQKIPFQVGRTDKLGRVILAPNQEGKWLVKVFSEDGHGKTVYIDVDKNLVSTENKSSLFDRYNKLITGISLLIGIFGIISLFLKRRAL</sequence>
<evidence type="ECO:0000256" key="1">
    <source>
        <dbReference type="SAM" id="Phobius"/>
    </source>
</evidence>
<organism evidence="3 4">
    <name type="scientific">Venenivibrio stagnispumantis</name>
    <dbReference type="NCBI Taxonomy" id="407998"/>
    <lineage>
        <taxon>Bacteria</taxon>
        <taxon>Pseudomonadati</taxon>
        <taxon>Aquificota</taxon>
        <taxon>Aquificia</taxon>
        <taxon>Aquificales</taxon>
        <taxon>Hydrogenothermaceae</taxon>
        <taxon>Venenivibrio</taxon>
    </lineage>
</organism>
<keyword evidence="4" id="KW-1185">Reference proteome</keyword>
<proteinExistence type="predicted"/>
<evidence type="ECO:0000313" key="4">
    <source>
        <dbReference type="Proteomes" id="UP001157947"/>
    </source>
</evidence>
<feature type="signal peptide" evidence="2">
    <location>
        <begin position="1"/>
        <end position="17"/>
    </location>
</feature>
<gene>
    <name evidence="3" type="ORF">SAMN06264868_10679</name>
</gene>
<name>A0AA46ADV5_9AQUI</name>
<accession>A0AA46ADV5</accession>
<keyword evidence="1" id="KW-1133">Transmembrane helix</keyword>
<dbReference type="RefSeq" id="WP_265134084.1">
    <property type="nucleotide sequence ID" value="NZ_FXTX01000006.1"/>
</dbReference>
<keyword evidence="1" id="KW-0472">Membrane</keyword>
<keyword evidence="1" id="KW-0812">Transmembrane</keyword>